<name>A0A6J5RPL3_9CAUD</name>
<organism evidence="1">
    <name type="scientific">uncultured Caudovirales phage</name>
    <dbReference type="NCBI Taxonomy" id="2100421"/>
    <lineage>
        <taxon>Viruses</taxon>
        <taxon>Duplodnaviria</taxon>
        <taxon>Heunggongvirae</taxon>
        <taxon>Uroviricota</taxon>
        <taxon>Caudoviricetes</taxon>
        <taxon>Peduoviridae</taxon>
        <taxon>Maltschvirus</taxon>
        <taxon>Maltschvirus maltsch</taxon>
    </lineage>
</organism>
<accession>A0A6J5RPL3</accession>
<gene>
    <name evidence="1" type="ORF">UFOVP1295_64</name>
</gene>
<evidence type="ECO:0000313" key="1">
    <source>
        <dbReference type="EMBL" id="CAB4196216.1"/>
    </source>
</evidence>
<protein>
    <submittedName>
        <fullName evidence="1">Uncharacterized protein</fullName>
    </submittedName>
</protein>
<proteinExistence type="predicted"/>
<reference evidence="1" key="1">
    <citation type="submission" date="2020-05" db="EMBL/GenBank/DDBJ databases">
        <authorList>
            <person name="Chiriac C."/>
            <person name="Salcher M."/>
            <person name="Ghai R."/>
            <person name="Kavagutti S V."/>
        </authorList>
    </citation>
    <scope>NUCLEOTIDE SEQUENCE</scope>
</reference>
<sequence length="59" mass="6647">MATKFIKGQEVKLLAVVPQGPVQALRMDEDGNFFYLLDWVDANGDSQSRWFAESDLEAV</sequence>
<dbReference type="EMBL" id="LR797242">
    <property type="protein sequence ID" value="CAB4196216.1"/>
    <property type="molecule type" value="Genomic_DNA"/>
</dbReference>